<sequence>MSEIVKKEEEVAGAEFDAGHEDVVEASSEDYSKLMQQYQDKFNIAYMKSQSLWKAEKLQRQTLYSYQRKVNSLLDLLSSYEVDPKNADTEKSEHVLRIENLLKSKGINPKLKSILEPLKEFKDTTKIQNNNHSLNLYLTETIPEVVGDEIDHLEVNPQDAEAWVRRQYPHLVVSKFKPVNVSSTSIQNTVEAPASRPGVKRRRRTPVTAAADQDTEREETGSPQPK</sequence>
<dbReference type="Proteomes" id="UP000837801">
    <property type="component" value="Unassembled WGS sequence"/>
</dbReference>
<accession>A0A9P0VXU5</accession>
<organism evidence="2 3">
    <name type="scientific">[Candida] railenensis</name>
    <dbReference type="NCBI Taxonomy" id="45579"/>
    <lineage>
        <taxon>Eukaryota</taxon>
        <taxon>Fungi</taxon>
        <taxon>Dikarya</taxon>
        <taxon>Ascomycota</taxon>
        <taxon>Saccharomycotina</taxon>
        <taxon>Pichiomycetes</taxon>
        <taxon>Debaryomycetaceae</taxon>
        <taxon>Kurtzmaniella</taxon>
    </lineage>
</organism>
<comment type="caution">
    <text evidence="2">The sequence shown here is derived from an EMBL/GenBank/DDBJ whole genome shotgun (WGS) entry which is preliminary data.</text>
</comment>
<protein>
    <submittedName>
        <fullName evidence="2">Uncharacterized protein</fullName>
    </submittedName>
</protein>
<proteinExistence type="predicted"/>
<dbReference type="OrthoDB" id="4024787at2759"/>
<dbReference type="EMBL" id="CAKXYY010000008">
    <property type="protein sequence ID" value="CAH2352899.1"/>
    <property type="molecule type" value="Genomic_DNA"/>
</dbReference>
<evidence type="ECO:0000313" key="3">
    <source>
        <dbReference type="Proteomes" id="UP000837801"/>
    </source>
</evidence>
<gene>
    <name evidence="2" type="ORF">CLIB1423_08S03686</name>
</gene>
<evidence type="ECO:0000313" key="2">
    <source>
        <dbReference type="EMBL" id="CAH2352899.1"/>
    </source>
</evidence>
<evidence type="ECO:0000256" key="1">
    <source>
        <dbReference type="SAM" id="MobiDB-lite"/>
    </source>
</evidence>
<reference evidence="2" key="1">
    <citation type="submission" date="2022-03" db="EMBL/GenBank/DDBJ databases">
        <authorList>
            <person name="Legras J.-L."/>
            <person name="Devillers H."/>
            <person name="Grondin C."/>
        </authorList>
    </citation>
    <scope>NUCLEOTIDE SEQUENCE</scope>
    <source>
        <strain evidence="2">CLIB 1423</strain>
    </source>
</reference>
<keyword evidence="3" id="KW-1185">Reference proteome</keyword>
<dbReference type="AlphaFoldDB" id="A0A9P0VXU5"/>
<feature type="region of interest" description="Disordered" evidence="1">
    <location>
        <begin position="182"/>
        <end position="226"/>
    </location>
</feature>
<name>A0A9P0VXU5_9ASCO</name>